<dbReference type="Gene3D" id="1.10.150.240">
    <property type="entry name" value="Putative phosphatase, domain 2"/>
    <property type="match status" value="1"/>
</dbReference>
<dbReference type="AlphaFoldDB" id="A0A4R7J2Y6"/>
<reference evidence="1 2" key="1">
    <citation type="submission" date="2019-03" db="EMBL/GenBank/DDBJ databases">
        <title>Genomic Encyclopedia of Archaeal and Bacterial Type Strains, Phase II (KMG-II): from individual species to whole genera.</title>
        <authorList>
            <person name="Goeker M."/>
        </authorList>
    </citation>
    <scope>NUCLEOTIDE SEQUENCE [LARGE SCALE GENOMIC DNA]</scope>
    <source>
        <strain evidence="1 2">DSM 24323</strain>
    </source>
</reference>
<comment type="caution">
    <text evidence="1">The sequence shown here is derived from an EMBL/GenBank/DDBJ whole genome shotgun (WGS) entry which is preliminary data.</text>
</comment>
<dbReference type="SFLD" id="SFLDG01129">
    <property type="entry name" value="C1.5:_HAD__Beta-PGM__Phosphata"/>
    <property type="match status" value="1"/>
</dbReference>
<dbReference type="Gene3D" id="3.40.50.1000">
    <property type="entry name" value="HAD superfamily/HAD-like"/>
    <property type="match status" value="1"/>
</dbReference>
<dbReference type="PANTHER" id="PTHR43481">
    <property type="entry name" value="FRUCTOSE-1-PHOSPHATE PHOSPHATASE"/>
    <property type="match status" value="1"/>
</dbReference>
<evidence type="ECO:0000313" key="1">
    <source>
        <dbReference type="EMBL" id="TDT30836.1"/>
    </source>
</evidence>
<dbReference type="InterPro" id="IPR051806">
    <property type="entry name" value="HAD-like_SPP"/>
</dbReference>
<dbReference type="Pfam" id="PF00702">
    <property type="entry name" value="Hydrolase"/>
    <property type="match status" value="1"/>
</dbReference>
<dbReference type="EMBL" id="SOAW01000002">
    <property type="protein sequence ID" value="TDT30836.1"/>
    <property type="molecule type" value="Genomic_DNA"/>
</dbReference>
<keyword evidence="2" id="KW-1185">Reference proteome</keyword>
<dbReference type="InterPro" id="IPR006439">
    <property type="entry name" value="HAD-SF_hydro_IA"/>
</dbReference>
<name>A0A4R7J2Y6_9ACTN</name>
<dbReference type="InterPro" id="IPR036412">
    <property type="entry name" value="HAD-like_sf"/>
</dbReference>
<gene>
    <name evidence="1" type="ORF">CLV29_2242</name>
</gene>
<dbReference type="GO" id="GO:0050308">
    <property type="term" value="F:sugar-phosphatase activity"/>
    <property type="evidence" value="ECO:0007669"/>
    <property type="project" value="TreeGrafter"/>
</dbReference>
<dbReference type="InterPro" id="IPR023214">
    <property type="entry name" value="HAD_sf"/>
</dbReference>
<dbReference type="SFLD" id="SFLDG01135">
    <property type="entry name" value="C1.5.6:_HAD__Beta-PGM__Phospha"/>
    <property type="match status" value="1"/>
</dbReference>
<dbReference type="PANTHER" id="PTHR43481:SF4">
    <property type="entry name" value="GLYCEROL-1-PHOSPHATE PHOSPHOHYDROLASE 1-RELATED"/>
    <property type="match status" value="1"/>
</dbReference>
<dbReference type="OrthoDB" id="9800058at2"/>
<dbReference type="InterPro" id="IPR023198">
    <property type="entry name" value="PGP-like_dom2"/>
</dbReference>
<dbReference type="Proteomes" id="UP000295371">
    <property type="component" value="Unassembled WGS sequence"/>
</dbReference>
<dbReference type="SUPFAM" id="SSF56784">
    <property type="entry name" value="HAD-like"/>
    <property type="match status" value="1"/>
</dbReference>
<dbReference type="NCBIfam" id="TIGR01509">
    <property type="entry name" value="HAD-SF-IA-v3"/>
    <property type="match status" value="1"/>
</dbReference>
<accession>A0A4R7J2Y6</accession>
<dbReference type="PRINTS" id="PR00413">
    <property type="entry name" value="HADHALOGNASE"/>
</dbReference>
<sequence length="232" mass="24427">MPSPQPDEATGFFGGRDFAAVIFDMDGTLIDSTPAVNRSWTTWAIEYQLTREQMSGHHGVPAAAIVAELLPPDQHAAAVDRITELELADVDDVVPLPGAERAMIELADAPHAIATSCTMPLAQARLRASELLAPDVLVTADQVERGKPAPDPFLLAARQLGVDPTDCLVVEDAPQGLLGAKAAGCATLAVVTTNPREVLAADLVVDDLSAVAWQVVDGRIRVVPAESADRAE</sequence>
<proteinExistence type="predicted"/>
<dbReference type="SFLD" id="SFLDS00003">
    <property type="entry name" value="Haloacid_Dehalogenase"/>
    <property type="match status" value="1"/>
</dbReference>
<protein>
    <submittedName>
        <fullName evidence="1">Sugar-phosphatase</fullName>
    </submittedName>
</protein>
<evidence type="ECO:0000313" key="2">
    <source>
        <dbReference type="Proteomes" id="UP000295371"/>
    </source>
</evidence>
<organism evidence="1 2">
    <name type="scientific">Naumannella halotolerans</name>
    <dbReference type="NCBI Taxonomy" id="993414"/>
    <lineage>
        <taxon>Bacteria</taxon>
        <taxon>Bacillati</taxon>
        <taxon>Actinomycetota</taxon>
        <taxon>Actinomycetes</taxon>
        <taxon>Propionibacteriales</taxon>
        <taxon>Propionibacteriaceae</taxon>
        <taxon>Naumannella</taxon>
    </lineage>
</organism>
<dbReference type="RefSeq" id="WP_133755187.1">
    <property type="nucleotide sequence ID" value="NZ_CP171129.1"/>
</dbReference>